<protein>
    <recommendedName>
        <fullName evidence="13">Glutathione hydrolase</fullName>
        <ecNumber evidence="13">2.3.2.2</ecNumber>
        <ecNumber evidence="13">3.4.19.13</ecNumber>
    </recommendedName>
    <alternativeName>
        <fullName evidence="13">Gamma-glutamyltransferase</fullName>
    </alternativeName>
    <alternativeName>
        <fullName evidence="13">Gamma-glutamyltranspeptidase</fullName>
    </alternativeName>
</protein>
<dbReference type="SUPFAM" id="SSF56235">
    <property type="entry name" value="N-terminal nucleophile aminohydrolases (Ntn hydrolases)"/>
    <property type="match status" value="1"/>
</dbReference>
<keyword evidence="15" id="KW-1133">Transmembrane helix</keyword>
<dbReference type="Pfam" id="PF01019">
    <property type="entry name" value="G_glu_transpept"/>
    <property type="match status" value="2"/>
</dbReference>
<keyword evidence="15" id="KW-0812">Transmembrane</keyword>
<evidence type="ECO:0000256" key="6">
    <source>
        <dbReference type="ARBA" id="ARBA00022679"/>
    </source>
</evidence>
<evidence type="ECO:0000313" key="17">
    <source>
        <dbReference type="Proteomes" id="UP000094043"/>
    </source>
</evidence>
<feature type="active site" description="Nucleophile" evidence="11">
    <location>
        <position position="517"/>
    </location>
</feature>
<feature type="binding site" evidence="12">
    <location>
        <begin position="587"/>
        <end position="588"/>
    </location>
    <ligand>
        <name>L-glutamate</name>
        <dbReference type="ChEBI" id="CHEBI:29985"/>
    </ligand>
</feature>
<evidence type="ECO:0000256" key="7">
    <source>
        <dbReference type="ARBA" id="ARBA00022801"/>
    </source>
</evidence>
<feature type="binding site" evidence="12">
    <location>
        <begin position="535"/>
        <end position="537"/>
    </location>
    <ligand>
        <name>L-glutamate</name>
        <dbReference type="ChEBI" id="CHEBI:29985"/>
    </ligand>
</feature>
<organism evidence="16 17">
    <name type="scientific">Cryptococcus depauperatus CBS 7841</name>
    <dbReference type="NCBI Taxonomy" id="1295531"/>
    <lineage>
        <taxon>Eukaryota</taxon>
        <taxon>Fungi</taxon>
        <taxon>Dikarya</taxon>
        <taxon>Basidiomycota</taxon>
        <taxon>Agaricomycotina</taxon>
        <taxon>Tremellomycetes</taxon>
        <taxon>Tremellales</taxon>
        <taxon>Cryptococcaceae</taxon>
        <taxon>Cryptococcus</taxon>
    </lineage>
</organism>
<dbReference type="InterPro" id="IPR029055">
    <property type="entry name" value="Ntn_hydrolases_N"/>
</dbReference>
<evidence type="ECO:0000256" key="14">
    <source>
        <dbReference type="SAM" id="MobiDB-lite"/>
    </source>
</evidence>
<evidence type="ECO:0000256" key="12">
    <source>
        <dbReference type="PIRSR" id="PIRSR600101-2"/>
    </source>
</evidence>
<keyword evidence="8" id="KW-0325">Glycoprotein</keyword>
<comment type="catalytic activity">
    <reaction evidence="2 13">
        <text>glutathione + H2O = L-cysteinylglycine + L-glutamate</text>
        <dbReference type="Rhea" id="RHEA:28807"/>
        <dbReference type="ChEBI" id="CHEBI:15377"/>
        <dbReference type="ChEBI" id="CHEBI:29985"/>
        <dbReference type="ChEBI" id="CHEBI:57925"/>
        <dbReference type="ChEBI" id="CHEBI:61694"/>
        <dbReference type="EC" id="3.4.19.13"/>
    </reaction>
</comment>
<evidence type="ECO:0000256" key="3">
    <source>
        <dbReference type="ARBA" id="ARBA00005115"/>
    </source>
</evidence>
<dbReference type="PRINTS" id="PR01210">
    <property type="entry name" value="GGTRANSPTASE"/>
</dbReference>
<dbReference type="GO" id="GO:0103068">
    <property type="term" value="F:leukotriene C4 gamma-glutamyl transferase activity"/>
    <property type="evidence" value="ECO:0007669"/>
    <property type="project" value="UniProtKB-EC"/>
</dbReference>
<dbReference type="RefSeq" id="XP_066068157.1">
    <property type="nucleotide sequence ID" value="XM_066212060.1"/>
</dbReference>
<dbReference type="FunFam" id="1.10.246.130:FF:000005">
    <property type="entry name" value="Gamma-glutamyltranspeptidase 1, putative"/>
    <property type="match status" value="1"/>
</dbReference>
<dbReference type="GO" id="GO:0005886">
    <property type="term" value="C:plasma membrane"/>
    <property type="evidence" value="ECO:0007669"/>
    <property type="project" value="TreeGrafter"/>
</dbReference>
<evidence type="ECO:0000256" key="10">
    <source>
        <dbReference type="ARBA" id="ARBA00047417"/>
    </source>
</evidence>
<dbReference type="InterPro" id="IPR043138">
    <property type="entry name" value="GGT_lsub"/>
</dbReference>
<keyword evidence="5" id="KW-0645">Protease</keyword>
<evidence type="ECO:0000313" key="16">
    <source>
        <dbReference type="EMBL" id="WVN87457.1"/>
    </source>
</evidence>
<feature type="compositionally biased region" description="Polar residues" evidence="14">
    <location>
        <begin position="14"/>
        <end position="26"/>
    </location>
</feature>
<evidence type="ECO:0000256" key="2">
    <source>
        <dbReference type="ARBA" id="ARBA00001089"/>
    </source>
</evidence>
<keyword evidence="7 13" id="KW-0378">Hydrolase</keyword>
<dbReference type="PANTHER" id="PTHR11686:SF9">
    <property type="entry name" value="RE13973P"/>
    <property type="match status" value="1"/>
</dbReference>
<dbReference type="EC" id="2.3.2.2" evidence="13"/>
<feature type="transmembrane region" description="Helical" evidence="15">
    <location>
        <begin position="100"/>
        <end position="122"/>
    </location>
</feature>
<dbReference type="Proteomes" id="UP000094043">
    <property type="component" value="Chromosome 3"/>
</dbReference>
<reference evidence="16" key="1">
    <citation type="submission" date="2016-06" db="EMBL/GenBank/DDBJ databases">
        <authorList>
            <person name="Cuomo C."/>
            <person name="Litvintseva A."/>
            <person name="Heitman J."/>
            <person name="Chen Y."/>
            <person name="Sun S."/>
            <person name="Springer D."/>
            <person name="Dromer F."/>
            <person name="Young S."/>
            <person name="Zeng Q."/>
            <person name="Chapman S."/>
            <person name="Gujja S."/>
            <person name="Saif S."/>
            <person name="Birren B."/>
        </authorList>
    </citation>
    <scope>NUCLEOTIDE SEQUENCE</scope>
    <source>
        <strain evidence="16">CBS 7841</strain>
    </source>
</reference>
<comment type="catalytic activity">
    <reaction evidence="10 13">
        <text>an N-terminal (5-L-glutamyl)-[peptide] + an alpha-amino acid = 5-L-glutamyl amino acid + an N-terminal L-alpha-aminoacyl-[peptide]</text>
        <dbReference type="Rhea" id="RHEA:23904"/>
        <dbReference type="Rhea" id="RHEA-COMP:9780"/>
        <dbReference type="Rhea" id="RHEA-COMP:9795"/>
        <dbReference type="ChEBI" id="CHEBI:77644"/>
        <dbReference type="ChEBI" id="CHEBI:78597"/>
        <dbReference type="ChEBI" id="CHEBI:78599"/>
        <dbReference type="ChEBI" id="CHEBI:78608"/>
        <dbReference type="EC" id="2.3.2.2"/>
    </reaction>
</comment>
<feature type="binding site" evidence="12">
    <location>
        <position position="559"/>
    </location>
    <ligand>
        <name>L-glutamate</name>
        <dbReference type="ChEBI" id="CHEBI:29985"/>
    </ligand>
</feature>
<dbReference type="InterPro" id="IPR000101">
    <property type="entry name" value="GGT_peptidase"/>
</dbReference>
<dbReference type="InterPro" id="IPR043137">
    <property type="entry name" value="GGT_ssub_C"/>
</dbReference>
<evidence type="ECO:0000256" key="9">
    <source>
        <dbReference type="ARBA" id="ARBA00023315"/>
    </source>
</evidence>
<feature type="binding site" evidence="12">
    <location>
        <position position="244"/>
    </location>
    <ligand>
        <name>L-glutamate</name>
        <dbReference type="ChEBI" id="CHEBI:29985"/>
    </ligand>
</feature>
<dbReference type="VEuPathDB" id="FungiDB:L203_04003"/>
<reference evidence="16" key="2">
    <citation type="journal article" date="2022" name="Elife">
        <title>Obligate sexual reproduction of a homothallic fungus closely related to the Cryptococcus pathogenic species complex.</title>
        <authorList>
            <person name="Passer A.R."/>
            <person name="Clancey S.A."/>
            <person name="Shea T."/>
            <person name="David-Palma M."/>
            <person name="Averette A.F."/>
            <person name="Boekhout T."/>
            <person name="Porcel B.M."/>
            <person name="Nowrousian M."/>
            <person name="Cuomo C.A."/>
            <person name="Sun S."/>
            <person name="Heitman J."/>
            <person name="Coelho M.A."/>
        </authorList>
    </citation>
    <scope>NUCLEOTIDE SEQUENCE</scope>
    <source>
        <strain evidence="16">CBS 7841</strain>
    </source>
</reference>
<evidence type="ECO:0000256" key="8">
    <source>
        <dbReference type="ARBA" id="ARBA00023180"/>
    </source>
</evidence>
<name>A0A1E3IDQ5_9TREE</name>
<comment type="catalytic activity">
    <reaction evidence="1 13">
        <text>an S-substituted glutathione + H2O = an S-substituted L-cysteinylglycine + L-glutamate</text>
        <dbReference type="Rhea" id="RHEA:59468"/>
        <dbReference type="ChEBI" id="CHEBI:15377"/>
        <dbReference type="ChEBI" id="CHEBI:29985"/>
        <dbReference type="ChEBI" id="CHEBI:90779"/>
        <dbReference type="ChEBI" id="CHEBI:143103"/>
        <dbReference type="EC" id="3.4.19.13"/>
    </reaction>
</comment>
<reference evidence="16" key="3">
    <citation type="submission" date="2024-01" db="EMBL/GenBank/DDBJ databases">
        <authorList>
            <person name="Coelho M.A."/>
            <person name="David-Palma M."/>
            <person name="Shea T."/>
            <person name="Sun S."/>
            <person name="Cuomo C.A."/>
            <person name="Heitman J."/>
        </authorList>
    </citation>
    <scope>NUCLEOTIDE SEQUENCE</scope>
    <source>
        <strain evidence="16">CBS 7841</strain>
    </source>
</reference>
<dbReference type="AlphaFoldDB" id="A0A1E3IDQ5"/>
<dbReference type="EC" id="3.4.19.13" evidence="13"/>
<proteinExistence type="inferred from homology"/>
<dbReference type="FunFam" id="3.60.20.40:FF:000001">
    <property type="entry name" value="Gamma-glutamyltranspeptidase 1"/>
    <property type="match status" value="1"/>
</dbReference>
<dbReference type="KEGG" id="cdep:91086849"/>
<feature type="binding site" evidence="12">
    <location>
        <position position="615"/>
    </location>
    <ligand>
        <name>L-glutamate</name>
        <dbReference type="ChEBI" id="CHEBI:29985"/>
    </ligand>
</feature>
<comment type="function">
    <text evidence="13">Cleaves the gamma-glutamyl peptide bond of glutathione and glutathione conjugates.</text>
</comment>
<keyword evidence="9 13" id="KW-0012">Acyltransferase</keyword>
<dbReference type="Gene3D" id="3.60.20.40">
    <property type="match status" value="1"/>
</dbReference>
<accession>A0A1E3IDQ5</accession>
<evidence type="ECO:0000256" key="4">
    <source>
        <dbReference type="ARBA" id="ARBA00009381"/>
    </source>
</evidence>
<evidence type="ECO:0000256" key="5">
    <source>
        <dbReference type="ARBA" id="ARBA00022670"/>
    </source>
</evidence>
<dbReference type="GO" id="GO:0000324">
    <property type="term" value="C:fungal-type vacuole"/>
    <property type="evidence" value="ECO:0007669"/>
    <property type="project" value="TreeGrafter"/>
</dbReference>
<dbReference type="GO" id="GO:0036374">
    <property type="term" value="F:glutathione hydrolase activity"/>
    <property type="evidence" value="ECO:0007669"/>
    <property type="project" value="UniProtKB-UniRule"/>
</dbReference>
<dbReference type="Gene3D" id="1.10.246.130">
    <property type="match status" value="1"/>
</dbReference>
<sequence length="714" mass="77279">MSFTSRSPHPITVVNGTETTPLLSPSSLEAGTLASTEEPPAPSWKIWKHSPFRRVQFADRDDYIPPSVQSNESYTEPDPMENGGEHWSGVGQQQDRMGRWLMYCLLVLLGMVIGAIFSRPWANNKELGNGPMVPPVWTLPPPTGLPRNQAYLINATTAAVAAEDATCSNLGLSILRDRNGSAVDAAITSTLCIGLLNAFSSGIGGGGFMVVRIPEHHTVTRKLLQDAGFEGELEDGRIVALDFRETSPAKSNKWMHGSKEKGRASAQIGGLAVAVPGELRGLEVAHKLYGTLPWKDVVMPVAQLAKGWFVSRELAKRLRLYGQFMLSSPTWSSVYAPRGSLLVEGDFIQRINYGKTLEIIADKGASAFYEGEIAESSIETIVKAGGIMSLEDLKAFKALSYPAIHSTFMSKQIYSTSAPSSGGVMLGLLNILETLQITENGGLRNPLNVHRFIEAIKFAFGARSWITDPAFAEDSRKINEIYTKEWANKVRGKISDNNTHSGDYYGLQYDTPIDHGTTHVSVVDQWGGAASVTSTVNLIWGSHVMDPRTGIIFNDEQDDFAIPGAPDAFGLWPSPWNYPAPGKKPLSSIAPSIILEYPSNSSASSLFAVIGGSGGSRIFSSIAQVLVNLLSGMNVSESIEAYRVHNQIVPDITTLEVGPESVDQNLIDDLKSRGQKIGEIDVNIGISEVQAIVRQHGMIFASSDSRKNGVAAGY</sequence>
<dbReference type="PANTHER" id="PTHR11686">
    <property type="entry name" value="GAMMA GLUTAMYL TRANSPEPTIDASE"/>
    <property type="match status" value="1"/>
</dbReference>
<evidence type="ECO:0000256" key="15">
    <source>
        <dbReference type="SAM" id="Phobius"/>
    </source>
</evidence>
<dbReference type="OrthoDB" id="1081007at2759"/>
<keyword evidence="6 13" id="KW-0808">Transferase</keyword>
<evidence type="ECO:0000256" key="1">
    <source>
        <dbReference type="ARBA" id="ARBA00001049"/>
    </source>
</evidence>
<evidence type="ECO:0000256" key="13">
    <source>
        <dbReference type="RuleBase" id="RU368068"/>
    </source>
</evidence>
<dbReference type="GO" id="GO:0006751">
    <property type="term" value="P:glutathione catabolic process"/>
    <property type="evidence" value="ECO:0007669"/>
    <property type="project" value="UniProtKB-UniRule"/>
</dbReference>
<dbReference type="EMBL" id="CP143786">
    <property type="protein sequence ID" value="WVN87457.1"/>
    <property type="molecule type" value="Genomic_DNA"/>
</dbReference>
<feature type="region of interest" description="Disordered" evidence="14">
    <location>
        <begin position="63"/>
        <end position="83"/>
    </location>
</feature>
<dbReference type="GeneID" id="91086849"/>
<comment type="pathway">
    <text evidence="3 13">Sulfur metabolism; glutathione metabolism.</text>
</comment>
<keyword evidence="17" id="KW-1185">Reference proteome</keyword>
<dbReference type="GO" id="GO:0006508">
    <property type="term" value="P:proteolysis"/>
    <property type="evidence" value="ECO:0007669"/>
    <property type="project" value="UniProtKB-KW"/>
</dbReference>
<evidence type="ECO:0000256" key="11">
    <source>
        <dbReference type="PIRSR" id="PIRSR600101-1"/>
    </source>
</evidence>
<comment type="similarity">
    <text evidence="4">Belongs to the gamma-glutamyltransferase family.</text>
</comment>
<keyword evidence="15" id="KW-0472">Membrane</keyword>
<feature type="region of interest" description="Disordered" evidence="14">
    <location>
        <begin position="1"/>
        <end position="26"/>
    </location>
</feature>
<gene>
    <name evidence="16" type="ORF">L203_102638</name>
</gene>
<dbReference type="NCBIfam" id="TIGR00066">
    <property type="entry name" value="g_glut_trans"/>
    <property type="match status" value="1"/>
</dbReference>